<name>A8R7P5_9FIRM</name>
<protein>
    <submittedName>
        <fullName evidence="5">Histidine triad domain protein</fullName>
    </submittedName>
</protein>
<evidence type="ECO:0000256" key="1">
    <source>
        <dbReference type="PIRSR" id="PIRSR601310-1"/>
    </source>
</evidence>
<reference evidence="5 6" key="2">
    <citation type="submission" date="2007-09" db="EMBL/GenBank/DDBJ databases">
        <authorList>
            <person name="Fulton L."/>
            <person name="Clifton S."/>
            <person name="Fulton B."/>
            <person name="Xu J."/>
            <person name="Minx P."/>
            <person name="Pepin K.H."/>
            <person name="Johnson M."/>
            <person name="Thiruvilangam P."/>
            <person name="Bhonagiri V."/>
            <person name="Nash W.E."/>
            <person name="Mardis E.R."/>
            <person name="Wilson R.K."/>
        </authorList>
    </citation>
    <scope>NUCLEOTIDE SEQUENCE [LARGE SCALE GENOMIC DNA]</scope>
    <source>
        <strain evidence="5 6">DSM 3991</strain>
    </source>
</reference>
<dbReference type="PANTHER" id="PTHR46648:SF1">
    <property type="entry name" value="ADENOSINE 5'-MONOPHOSPHORAMIDASE HNT1"/>
    <property type="match status" value="1"/>
</dbReference>
<dbReference type="InterPro" id="IPR039384">
    <property type="entry name" value="HINT"/>
</dbReference>
<evidence type="ECO:0000259" key="4">
    <source>
        <dbReference type="PROSITE" id="PS51084"/>
    </source>
</evidence>
<dbReference type="AlphaFoldDB" id="A8R7P5"/>
<dbReference type="PRINTS" id="PR00332">
    <property type="entry name" value="HISTRIAD"/>
</dbReference>
<dbReference type="InterPro" id="IPR001310">
    <property type="entry name" value="Histidine_triad_HIT"/>
</dbReference>
<evidence type="ECO:0000256" key="3">
    <source>
        <dbReference type="PROSITE-ProRule" id="PRU00464"/>
    </source>
</evidence>
<evidence type="ECO:0000313" key="6">
    <source>
        <dbReference type="Proteomes" id="UP000004090"/>
    </source>
</evidence>
<gene>
    <name evidence="5" type="ORF">EUBDOL_00026</name>
</gene>
<dbReference type="Pfam" id="PF01230">
    <property type="entry name" value="HIT"/>
    <property type="match status" value="1"/>
</dbReference>
<dbReference type="STRING" id="428127.EUBDOL_00026"/>
<dbReference type="GO" id="GO:0009117">
    <property type="term" value="P:nucleotide metabolic process"/>
    <property type="evidence" value="ECO:0007669"/>
    <property type="project" value="TreeGrafter"/>
</dbReference>
<evidence type="ECO:0000256" key="2">
    <source>
        <dbReference type="PIRSR" id="PIRSR601310-3"/>
    </source>
</evidence>
<reference evidence="5 6" key="1">
    <citation type="submission" date="2007-09" db="EMBL/GenBank/DDBJ databases">
        <title>Draft genome sequence of Eubacterium dolichum (DSM 3991).</title>
        <authorList>
            <person name="Sudarsanam P."/>
            <person name="Ley R."/>
            <person name="Guruge J."/>
            <person name="Turnbaugh P.J."/>
            <person name="Mahowald M."/>
            <person name="Liep D."/>
            <person name="Gordon J."/>
        </authorList>
    </citation>
    <scope>NUCLEOTIDE SEQUENCE [LARGE SCALE GENOMIC DNA]</scope>
    <source>
        <strain evidence="5 6">DSM 3991</strain>
    </source>
</reference>
<dbReference type="InterPro" id="IPR011146">
    <property type="entry name" value="HIT-like"/>
</dbReference>
<sequence>MHRKKVEYMCIFCKIVANEIPSSCIYEDETVMAFLDISQVTKGHTLVIPKKHYDSFLDCDKETLAHLIQVAQMLANRIIERTGAKGMNILSNVNEIAGQSVHHFHLHLIPRYSSDDACKITFNESETQNLDELKTILHS</sequence>
<feature type="domain" description="HIT" evidence="4">
    <location>
        <begin position="11"/>
        <end position="119"/>
    </location>
</feature>
<comment type="caution">
    <text evidence="5">The sequence shown here is derived from an EMBL/GenBank/DDBJ whole genome shotgun (WGS) entry which is preliminary data.</text>
</comment>
<proteinExistence type="predicted"/>
<dbReference type="PROSITE" id="PS51084">
    <property type="entry name" value="HIT_2"/>
    <property type="match status" value="1"/>
</dbReference>
<dbReference type="InterPro" id="IPR036265">
    <property type="entry name" value="HIT-like_sf"/>
</dbReference>
<dbReference type="eggNOG" id="COG0537">
    <property type="taxonomic scope" value="Bacteria"/>
</dbReference>
<dbReference type="PROSITE" id="PS00892">
    <property type="entry name" value="HIT_1"/>
    <property type="match status" value="1"/>
</dbReference>
<dbReference type="Proteomes" id="UP000004090">
    <property type="component" value="Unassembled WGS sequence"/>
</dbReference>
<dbReference type="HOGENOM" id="CLU_056776_3_2_9"/>
<dbReference type="CDD" id="cd01277">
    <property type="entry name" value="HINT_subgroup"/>
    <property type="match status" value="1"/>
</dbReference>
<organism evidence="5 6">
    <name type="scientific">Amedibacillus dolichus DSM 3991</name>
    <dbReference type="NCBI Taxonomy" id="428127"/>
    <lineage>
        <taxon>Bacteria</taxon>
        <taxon>Bacillati</taxon>
        <taxon>Bacillota</taxon>
        <taxon>Erysipelotrichia</taxon>
        <taxon>Erysipelotrichales</taxon>
        <taxon>Erysipelotrichaceae</taxon>
        <taxon>Amedibacillus</taxon>
    </lineage>
</organism>
<dbReference type="Gene3D" id="3.30.428.10">
    <property type="entry name" value="HIT-like"/>
    <property type="match status" value="1"/>
</dbReference>
<dbReference type="GO" id="GO:0003824">
    <property type="term" value="F:catalytic activity"/>
    <property type="evidence" value="ECO:0007669"/>
    <property type="project" value="InterPro"/>
</dbReference>
<evidence type="ECO:0000313" key="5">
    <source>
        <dbReference type="EMBL" id="EDP12391.1"/>
    </source>
</evidence>
<accession>A8R7P5</accession>
<dbReference type="SUPFAM" id="SSF54197">
    <property type="entry name" value="HIT-like"/>
    <property type="match status" value="1"/>
</dbReference>
<dbReference type="EMBL" id="ABAW02000002">
    <property type="protein sequence ID" value="EDP12391.1"/>
    <property type="molecule type" value="Genomic_DNA"/>
</dbReference>
<dbReference type="PANTHER" id="PTHR46648">
    <property type="entry name" value="HIT FAMILY PROTEIN 1"/>
    <property type="match status" value="1"/>
</dbReference>
<feature type="short sequence motif" description="Histidine triad motif" evidence="2 3">
    <location>
        <begin position="103"/>
        <end position="107"/>
    </location>
</feature>
<dbReference type="InterPro" id="IPR019808">
    <property type="entry name" value="Histidine_triad_CS"/>
</dbReference>
<feature type="active site" description="Tele-AMP-histidine intermediate" evidence="1">
    <location>
        <position position="105"/>
    </location>
</feature>